<protein>
    <submittedName>
        <fullName evidence="1">Uncharacterized protein</fullName>
    </submittedName>
</protein>
<reference evidence="1" key="1">
    <citation type="journal article" date="2020" name="mSystems">
        <title>Genome- and Community-Level Interaction Insights into Carbon Utilization and Element Cycling Functions of Hydrothermarchaeota in Hydrothermal Sediment.</title>
        <authorList>
            <person name="Zhou Z."/>
            <person name="Liu Y."/>
            <person name="Xu W."/>
            <person name="Pan J."/>
            <person name="Luo Z.H."/>
            <person name="Li M."/>
        </authorList>
    </citation>
    <scope>NUCLEOTIDE SEQUENCE [LARGE SCALE GENOMIC DNA]</scope>
    <source>
        <strain evidence="1">SpSt-12</strain>
    </source>
</reference>
<name>A0A7C2SQK6_ARCFL</name>
<proteinExistence type="predicted"/>
<evidence type="ECO:0000313" key="1">
    <source>
        <dbReference type="EMBL" id="HET22011.1"/>
    </source>
</evidence>
<accession>A0A7C2SQK6</accession>
<gene>
    <name evidence="1" type="ORF">ENN70_08175</name>
</gene>
<organism evidence="1">
    <name type="scientific">Archaeoglobus fulgidus</name>
    <dbReference type="NCBI Taxonomy" id="2234"/>
    <lineage>
        <taxon>Archaea</taxon>
        <taxon>Methanobacteriati</taxon>
        <taxon>Methanobacteriota</taxon>
        <taxon>Archaeoglobi</taxon>
        <taxon>Archaeoglobales</taxon>
        <taxon>Archaeoglobaceae</taxon>
        <taxon>Archaeoglobus</taxon>
    </lineage>
</organism>
<dbReference type="EMBL" id="DSCQ01000107">
    <property type="protein sequence ID" value="HET22011.1"/>
    <property type="molecule type" value="Genomic_DNA"/>
</dbReference>
<sequence length="110" mass="12662">MIKSYLLKTSEGLKEYGKVPAEFKELFSILMENRIKNAVIFFNSDALYFENDTITGLVEVDRKHVGAAKFLLRKLTRGTRKVDLSSVEEAFELAEKLEKADLDEIVKFLR</sequence>
<dbReference type="AlphaFoldDB" id="A0A7C2SQK6"/>
<comment type="caution">
    <text evidence="1">The sequence shown here is derived from an EMBL/GenBank/DDBJ whole genome shotgun (WGS) entry which is preliminary data.</text>
</comment>